<organism evidence="2 3">
    <name type="scientific">Colletotrichum orchidophilum</name>
    <dbReference type="NCBI Taxonomy" id="1209926"/>
    <lineage>
        <taxon>Eukaryota</taxon>
        <taxon>Fungi</taxon>
        <taxon>Dikarya</taxon>
        <taxon>Ascomycota</taxon>
        <taxon>Pezizomycotina</taxon>
        <taxon>Sordariomycetes</taxon>
        <taxon>Hypocreomycetidae</taxon>
        <taxon>Glomerellales</taxon>
        <taxon>Glomerellaceae</taxon>
        <taxon>Colletotrichum</taxon>
    </lineage>
</organism>
<feature type="compositionally biased region" description="Basic and acidic residues" evidence="1">
    <location>
        <begin position="1"/>
        <end position="13"/>
    </location>
</feature>
<dbReference type="GO" id="GO:0005525">
    <property type="term" value="F:GTP binding"/>
    <property type="evidence" value="ECO:0007669"/>
    <property type="project" value="InterPro"/>
</dbReference>
<accession>A0A1G4BSW4</accession>
<dbReference type="EMBL" id="MJBS01000001">
    <property type="protein sequence ID" value="OHF04532.1"/>
    <property type="molecule type" value="Genomic_DNA"/>
</dbReference>
<dbReference type="OrthoDB" id="422720at2759"/>
<dbReference type="STRING" id="1209926.A0A1G4BSW4"/>
<dbReference type="GO" id="GO:0016020">
    <property type="term" value="C:membrane"/>
    <property type="evidence" value="ECO:0007669"/>
    <property type="project" value="InterPro"/>
</dbReference>
<dbReference type="SUPFAM" id="SSF52540">
    <property type="entry name" value="P-loop containing nucleoside triphosphate hydrolases"/>
    <property type="match status" value="1"/>
</dbReference>
<sequence>MRPTMKSEDDARPRSRPRSPNPEPSRPETPADNDAEHHNGNWSYHVKIGTPPGGYRLELSLVQNLAAIAGYSVAMSILQTLDNARAARERQRQREAEKRRADAEDQERRERERREALERHMRDLGIDLANLTISDEDISAARADVGYQVGARNIVIAGSLNSGKSSLLNALRDRTFGDEDYAPTGASEVTQERHRYVDPIHNGFVWYDSPGAGTADVQVLQVCHALRTPWISVRTKRDMHIGNFQLERGCSPAEARTLFLSEVESDVARFRQQTDASATGFTEQFRDYVVSAPGIRAAVRGGTSPTDPINAFTDEMELLRYIELAEQG</sequence>
<protein>
    <recommendedName>
        <fullName evidence="4">IRG-type G domain-containing protein</fullName>
    </recommendedName>
</protein>
<name>A0A1G4BSW4_9PEZI</name>
<feature type="region of interest" description="Disordered" evidence="1">
    <location>
        <begin position="89"/>
        <end position="114"/>
    </location>
</feature>
<dbReference type="AlphaFoldDB" id="A0A1G4BSW4"/>
<keyword evidence="3" id="KW-1185">Reference proteome</keyword>
<evidence type="ECO:0008006" key="4">
    <source>
        <dbReference type="Google" id="ProtNLM"/>
    </source>
</evidence>
<dbReference type="Pfam" id="PF05049">
    <property type="entry name" value="IIGP"/>
    <property type="match status" value="1"/>
</dbReference>
<evidence type="ECO:0000313" key="2">
    <source>
        <dbReference type="EMBL" id="OHF04532.1"/>
    </source>
</evidence>
<dbReference type="Gene3D" id="3.40.50.300">
    <property type="entry name" value="P-loop containing nucleotide triphosphate hydrolases"/>
    <property type="match status" value="1"/>
</dbReference>
<dbReference type="InterPro" id="IPR027417">
    <property type="entry name" value="P-loop_NTPase"/>
</dbReference>
<evidence type="ECO:0000256" key="1">
    <source>
        <dbReference type="SAM" id="MobiDB-lite"/>
    </source>
</evidence>
<dbReference type="Proteomes" id="UP000176998">
    <property type="component" value="Unassembled WGS sequence"/>
</dbReference>
<feature type="region of interest" description="Disordered" evidence="1">
    <location>
        <begin position="1"/>
        <end position="45"/>
    </location>
</feature>
<gene>
    <name evidence="2" type="ORF">CORC01_00003</name>
</gene>
<comment type="caution">
    <text evidence="2">The sequence shown here is derived from an EMBL/GenBank/DDBJ whole genome shotgun (WGS) entry which is preliminary data.</text>
</comment>
<proteinExistence type="predicted"/>
<evidence type="ECO:0000313" key="3">
    <source>
        <dbReference type="Proteomes" id="UP000176998"/>
    </source>
</evidence>
<dbReference type="RefSeq" id="XP_022481666.1">
    <property type="nucleotide sequence ID" value="XM_022611661.1"/>
</dbReference>
<dbReference type="InterPro" id="IPR007743">
    <property type="entry name" value="Immunity-related_GTPase-like"/>
</dbReference>
<dbReference type="GeneID" id="34553171"/>
<reference evidence="2 3" key="1">
    <citation type="submission" date="2016-09" db="EMBL/GenBank/DDBJ databases">
        <authorList>
            <person name="Capua I."/>
            <person name="De Benedictis P."/>
            <person name="Joannis T."/>
            <person name="Lombin L.H."/>
            <person name="Cattoli G."/>
        </authorList>
    </citation>
    <scope>NUCLEOTIDE SEQUENCE [LARGE SCALE GENOMIC DNA]</scope>
    <source>
        <strain evidence="2 3">IMI 309357</strain>
    </source>
</reference>